<organism evidence="4 5">
    <name type="scientific">Subtercola frigoramans</name>
    <dbReference type="NCBI Taxonomy" id="120298"/>
    <lineage>
        <taxon>Bacteria</taxon>
        <taxon>Bacillati</taxon>
        <taxon>Actinomycetota</taxon>
        <taxon>Actinomycetes</taxon>
        <taxon>Micrococcales</taxon>
        <taxon>Microbacteriaceae</taxon>
        <taxon>Subtercola</taxon>
    </lineage>
</organism>
<dbReference type="RefSeq" id="WP_205111336.1">
    <property type="nucleotide sequence ID" value="NZ_BAAAHT010000001.1"/>
</dbReference>
<dbReference type="PIRSF" id="PIRSF016578">
    <property type="entry name" value="HsaA"/>
    <property type="match status" value="1"/>
</dbReference>
<keyword evidence="5" id="KW-1185">Reference proteome</keyword>
<dbReference type="InterPro" id="IPR013786">
    <property type="entry name" value="AcylCoA_DH/ox_N"/>
</dbReference>
<accession>A0ABS2LAB1</accession>
<dbReference type="Proteomes" id="UP000776164">
    <property type="component" value="Unassembled WGS sequence"/>
</dbReference>
<dbReference type="InterPro" id="IPR013107">
    <property type="entry name" value="Acyl-CoA_DH_C"/>
</dbReference>
<sequence>MDTDAPPLSPTHGSDTLPSAERAFVTNDDDSATATAVVAAAQRIAERLLAEAAESESRGHYSVEAHEEMLAAGLYTITVPRMFGGSQLPLPVHTRVVIELAKGDGGSAWCFSLAAGHSITATAFWPESVQAELFAADGNFLAPHQFAHGGSVVPGERDGMPGLIVNGTYPFSSGIPFSTHLMVNSPVTDGELAPYDVTFVVPRSDYAILDNWSGAFGMKASGSNAAVLTDVFVPMERVYDYGRAQPSASSHGTELHGSSMYLGGLDAYHPAGIAAVIVGEARGALREFEEIMGRSKSGRSASSKLHDADFQQTFGLALELVDSAEALVMSSVSAYLSACEAAVTTGVPLASDQVRRIGGLGQSGGRFAAEAIDMLFAHVGSLHVIDGTRMQRIQRNALMYRTHGRMQQRANAAGIARSYWGIAEPA</sequence>
<evidence type="ECO:0000259" key="3">
    <source>
        <dbReference type="Pfam" id="PF08028"/>
    </source>
</evidence>
<dbReference type="Gene3D" id="1.20.140.10">
    <property type="entry name" value="Butyryl-CoA Dehydrogenase, subunit A, domain 3"/>
    <property type="match status" value="1"/>
</dbReference>
<dbReference type="InterPro" id="IPR037069">
    <property type="entry name" value="AcylCoA_DH/ox_N_sf"/>
</dbReference>
<dbReference type="InterPro" id="IPR046373">
    <property type="entry name" value="Acyl-CoA_Oxase/DH_mid-dom_sf"/>
</dbReference>
<keyword evidence="1 4" id="KW-0560">Oxidoreductase</keyword>
<dbReference type="SUPFAM" id="SSF56645">
    <property type="entry name" value="Acyl-CoA dehydrogenase NM domain-like"/>
    <property type="match status" value="1"/>
</dbReference>
<keyword evidence="4" id="KW-0503">Monooxygenase</keyword>
<evidence type="ECO:0000259" key="2">
    <source>
        <dbReference type="Pfam" id="PF02771"/>
    </source>
</evidence>
<dbReference type="Gene3D" id="2.40.110.10">
    <property type="entry name" value="Butyryl-CoA Dehydrogenase, subunit A, domain 2"/>
    <property type="match status" value="1"/>
</dbReference>
<proteinExistence type="predicted"/>
<dbReference type="Gene3D" id="1.10.540.10">
    <property type="entry name" value="Acyl-CoA dehydrogenase/oxidase, N-terminal domain"/>
    <property type="match status" value="1"/>
</dbReference>
<reference evidence="4 5" key="1">
    <citation type="submission" date="2021-01" db="EMBL/GenBank/DDBJ databases">
        <title>Sequencing the genomes of 1000 actinobacteria strains.</title>
        <authorList>
            <person name="Klenk H.-P."/>
        </authorList>
    </citation>
    <scope>NUCLEOTIDE SEQUENCE [LARGE SCALE GENOMIC DNA]</scope>
    <source>
        <strain evidence="4 5">DSM 13057</strain>
    </source>
</reference>
<dbReference type="Pfam" id="PF08028">
    <property type="entry name" value="Acyl-CoA_dh_2"/>
    <property type="match status" value="1"/>
</dbReference>
<dbReference type="InterPro" id="IPR009100">
    <property type="entry name" value="AcylCoA_DH/oxidase_NM_dom_sf"/>
</dbReference>
<evidence type="ECO:0000313" key="5">
    <source>
        <dbReference type="Proteomes" id="UP000776164"/>
    </source>
</evidence>
<evidence type="ECO:0000313" key="4">
    <source>
        <dbReference type="EMBL" id="MBM7473690.1"/>
    </source>
</evidence>
<dbReference type="Pfam" id="PF02771">
    <property type="entry name" value="Acyl-CoA_dh_N"/>
    <property type="match status" value="1"/>
</dbReference>
<feature type="domain" description="Acyl-CoA dehydrogenase/oxidase N-terminal" evidence="2">
    <location>
        <begin position="35"/>
        <end position="114"/>
    </location>
</feature>
<dbReference type="GO" id="GO:0036383">
    <property type="term" value="F:3-hydroxy-9,10-secoandrosta-1,3,5(10)-triene-9,17-dione monooxygenase activity"/>
    <property type="evidence" value="ECO:0007669"/>
    <property type="project" value="UniProtKB-EC"/>
</dbReference>
<gene>
    <name evidence="4" type="ORF">JOE66_003324</name>
</gene>
<dbReference type="EC" id="1.14.14.12" evidence="4"/>
<dbReference type="EMBL" id="JAFBBU010000001">
    <property type="protein sequence ID" value="MBM7473690.1"/>
    <property type="molecule type" value="Genomic_DNA"/>
</dbReference>
<name>A0ABS2LAB1_9MICO</name>
<evidence type="ECO:0000256" key="1">
    <source>
        <dbReference type="ARBA" id="ARBA00023002"/>
    </source>
</evidence>
<comment type="caution">
    <text evidence="4">The sequence shown here is derived from an EMBL/GenBank/DDBJ whole genome shotgun (WGS) entry which is preliminary data.</text>
</comment>
<protein>
    <submittedName>
        <fullName evidence="4">3-hydroxy-9,10-secoandrosta-1,3,5(10)-triene-9, 17-dione monooxygenase</fullName>
        <ecNumber evidence="4">1.14.14.12</ecNumber>
    </submittedName>
</protein>
<feature type="domain" description="Acyl-CoA dehydrogenase C-terminal" evidence="3">
    <location>
        <begin position="272"/>
        <end position="407"/>
    </location>
</feature>